<gene>
    <name evidence="1" type="ORF">PMAYCL1PPCAC_25062</name>
</gene>
<accession>A0AAN5I6Z8</accession>
<reference evidence="2" key="1">
    <citation type="submission" date="2022-10" db="EMBL/GenBank/DDBJ databases">
        <title>Genome assembly of Pristionchus species.</title>
        <authorList>
            <person name="Yoshida K."/>
            <person name="Sommer R.J."/>
        </authorList>
    </citation>
    <scope>NUCLEOTIDE SEQUENCE [LARGE SCALE GENOMIC DNA]</scope>
    <source>
        <strain evidence="2">RS5460</strain>
    </source>
</reference>
<dbReference type="EMBL" id="BTRK01000005">
    <property type="protein sequence ID" value="GMR54867.1"/>
    <property type="molecule type" value="Genomic_DNA"/>
</dbReference>
<evidence type="ECO:0000313" key="2">
    <source>
        <dbReference type="Proteomes" id="UP001328107"/>
    </source>
</evidence>
<keyword evidence="2" id="KW-1185">Reference proteome</keyword>
<name>A0AAN5I6Z8_9BILA</name>
<dbReference type="PANTHER" id="PTHR47022:SF1">
    <property type="entry name" value="BTB AND MATH DOMAIN-CONTAINING PROTEIN 36-RELATED"/>
    <property type="match status" value="1"/>
</dbReference>
<evidence type="ECO:0000313" key="1">
    <source>
        <dbReference type="EMBL" id="GMR54867.1"/>
    </source>
</evidence>
<protein>
    <submittedName>
        <fullName evidence="1">Uncharacterized protein</fullName>
    </submittedName>
</protein>
<proteinExistence type="predicted"/>
<comment type="caution">
    <text evidence="1">The sequence shown here is derived from an EMBL/GenBank/DDBJ whole genome shotgun (WGS) entry which is preliminary data.</text>
</comment>
<sequence>MYQLYFSDATVERLLGVADYFQVKMILDQAEDYLIASTAFTVAAKLKLSGEYRLVHLQGQCLKSFTKIADIKKLKEAKEYAEFSDATKLSLLEKIMKLPE</sequence>
<dbReference type="Proteomes" id="UP001328107">
    <property type="component" value="Unassembled WGS sequence"/>
</dbReference>
<dbReference type="AlphaFoldDB" id="A0AAN5I6Z8"/>
<dbReference type="PANTHER" id="PTHR47022">
    <property type="entry name" value="BTB AND MATH DOMAIN-CONTAINING PROTEIN 36-RELATED"/>
    <property type="match status" value="1"/>
</dbReference>
<organism evidence="1 2">
    <name type="scientific">Pristionchus mayeri</name>
    <dbReference type="NCBI Taxonomy" id="1317129"/>
    <lineage>
        <taxon>Eukaryota</taxon>
        <taxon>Metazoa</taxon>
        <taxon>Ecdysozoa</taxon>
        <taxon>Nematoda</taxon>
        <taxon>Chromadorea</taxon>
        <taxon>Rhabditida</taxon>
        <taxon>Rhabditina</taxon>
        <taxon>Diplogasteromorpha</taxon>
        <taxon>Diplogasteroidea</taxon>
        <taxon>Neodiplogasteridae</taxon>
        <taxon>Pristionchus</taxon>
    </lineage>
</organism>